<evidence type="ECO:0000256" key="4">
    <source>
        <dbReference type="ARBA" id="ARBA00022840"/>
    </source>
</evidence>
<evidence type="ECO:0000313" key="7">
    <source>
        <dbReference type="Proteomes" id="UP001356427"/>
    </source>
</evidence>
<dbReference type="PANTHER" id="PTHR11070">
    <property type="entry name" value="UVRD / RECB / PCRA DNA HELICASE FAMILY MEMBER"/>
    <property type="match status" value="1"/>
</dbReference>
<evidence type="ECO:0000256" key="1">
    <source>
        <dbReference type="ARBA" id="ARBA00022741"/>
    </source>
</evidence>
<keyword evidence="4" id="KW-0067">ATP-binding</keyword>
<keyword evidence="3" id="KW-0347">Helicase</keyword>
<dbReference type="Pfam" id="PF13361">
    <property type="entry name" value="UvrD_C"/>
    <property type="match status" value="1"/>
</dbReference>
<dbReference type="GO" id="GO:0003677">
    <property type="term" value="F:DNA binding"/>
    <property type="evidence" value="ECO:0007669"/>
    <property type="project" value="InterPro"/>
</dbReference>
<evidence type="ECO:0000256" key="2">
    <source>
        <dbReference type="ARBA" id="ARBA00022801"/>
    </source>
</evidence>
<dbReference type="InterPro" id="IPR027417">
    <property type="entry name" value="P-loop_NTPase"/>
</dbReference>
<keyword evidence="2" id="KW-0378">Hydrolase</keyword>
<dbReference type="GO" id="GO:0016787">
    <property type="term" value="F:hydrolase activity"/>
    <property type="evidence" value="ECO:0007669"/>
    <property type="project" value="UniProtKB-KW"/>
</dbReference>
<keyword evidence="7" id="KW-1185">Reference proteome</keyword>
<evidence type="ECO:0000313" key="6">
    <source>
        <dbReference type="EMBL" id="KAK6314860.1"/>
    </source>
</evidence>
<gene>
    <name evidence="6" type="ORF">J4Q44_G00143890</name>
</gene>
<dbReference type="GO" id="GO:0031297">
    <property type="term" value="P:replication fork processing"/>
    <property type="evidence" value="ECO:0007669"/>
    <property type="project" value="TreeGrafter"/>
</dbReference>
<feature type="domain" description="UvrD-like helicase C-terminal" evidence="5">
    <location>
        <begin position="175"/>
        <end position="237"/>
    </location>
</feature>
<dbReference type="GO" id="GO:0005634">
    <property type="term" value="C:nucleus"/>
    <property type="evidence" value="ECO:0007669"/>
    <property type="project" value="TreeGrafter"/>
</dbReference>
<dbReference type="Proteomes" id="UP001356427">
    <property type="component" value="Unassembled WGS sequence"/>
</dbReference>
<dbReference type="InterPro" id="IPR000212">
    <property type="entry name" value="DNA_helicase_UvrD/REP"/>
</dbReference>
<proteinExistence type="predicted"/>
<evidence type="ECO:0000256" key="3">
    <source>
        <dbReference type="ARBA" id="ARBA00022806"/>
    </source>
</evidence>
<reference evidence="6 7" key="1">
    <citation type="submission" date="2021-04" db="EMBL/GenBank/DDBJ databases">
        <authorList>
            <person name="De Guttry C."/>
            <person name="Zahm M."/>
            <person name="Klopp C."/>
            <person name="Cabau C."/>
            <person name="Louis A."/>
            <person name="Berthelot C."/>
            <person name="Parey E."/>
            <person name="Roest Crollius H."/>
            <person name="Montfort J."/>
            <person name="Robinson-Rechavi M."/>
            <person name="Bucao C."/>
            <person name="Bouchez O."/>
            <person name="Gislard M."/>
            <person name="Lluch J."/>
            <person name="Milhes M."/>
            <person name="Lampietro C."/>
            <person name="Lopez Roques C."/>
            <person name="Donnadieu C."/>
            <person name="Braasch I."/>
            <person name="Desvignes T."/>
            <person name="Postlethwait J."/>
            <person name="Bobe J."/>
            <person name="Wedekind C."/>
            <person name="Guiguen Y."/>
        </authorList>
    </citation>
    <scope>NUCLEOTIDE SEQUENCE [LARGE SCALE GENOMIC DNA]</scope>
    <source>
        <strain evidence="6">Cs_M1</strain>
        <tissue evidence="6">Blood</tissue>
    </source>
</reference>
<comment type="caution">
    <text evidence="6">The sequence shown here is derived from an EMBL/GenBank/DDBJ whole genome shotgun (WGS) entry which is preliminary data.</text>
</comment>
<organism evidence="6 7">
    <name type="scientific">Coregonus suidteri</name>
    <dbReference type="NCBI Taxonomy" id="861788"/>
    <lineage>
        <taxon>Eukaryota</taxon>
        <taxon>Metazoa</taxon>
        <taxon>Chordata</taxon>
        <taxon>Craniata</taxon>
        <taxon>Vertebrata</taxon>
        <taxon>Euteleostomi</taxon>
        <taxon>Actinopterygii</taxon>
        <taxon>Neopterygii</taxon>
        <taxon>Teleostei</taxon>
        <taxon>Protacanthopterygii</taxon>
        <taxon>Salmoniformes</taxon>
        <taxon>Salmonidae</taxon>
        <taxon>Coregoninae</taxon>
        <taxon>Coregonus</taxon>
    </lineage>
</organism>
<evidence type="ECO:0000259" key="5">
    <source>
        <dbReference type="Pfam" id="PF13361"/>
    </source>
</evidence>
<dbReference type="EMBL" id="JAGTTL010000012">
    <property type="protein sequence ID" value="KAK6314860.1"/>
    <property type="molecule type" value="Genomic_DNA"/>
</dbReference>
<name>A0AAN8LYI5_9TELE</name>
<dbReference type="GO" id="GO:0005524">
    <property type="term" value="F:ATP binding"/>
    <property type="evidence" value="ECO:0007669"/>
    <property type="project" value="UniProtKB-KW"/>
</dbReference>
<dbReference type="Gene3D" id="3.40.50.300">
    <property type="entry name" value="P-loop containing nucleotide triphosphate hydrolases"/>
    <property type="match status" value="1"/>
</dbReference>
<dbReference type="AlphaFoldDB" id="A0AAN8LYI5"/>
<accession>A0AAN8LYI5</accession>
<dbReference type="SUPFAM" id="SSF52540">
    <property type="entry name" value="P-loop containing nucleoside triphosphate hydrolases"/>
    <property type="match status" value="1"/>
</dbReference>
<dbReference type="PANTHER" id="PTHR11070:SF30">
    <property type="entry name" value="F-BOX DNA HELICASE 1"/>
    <property type="match status" value="1"/>
</dbReference>
<dbReference type="GO" id="GO:0043138">
    <property type="term" value="F:3'-5' DNA helicase activity"/>
    <property type="evidence" value="ECO:0007669"/>
    <property type="project" value="TreeGrafter"/>
</dbReference>
<keyword evidence="1" id="KW-0547">Nucleotide-binding</keyword>
<sequence>MTEAPGVPLAQSARRILMKRFLPNFSHFDQTCMPGKVVDSLRPLTSGLSPGRGKLAVLSRSNVSVYDQAVRLTDDNPRCRLHIVGGLENFGLNRIMDIWVLMQPENNRSRGIKDSFIRRFTKQSLEGYCGLNSYAKNTKDRELEGKLSMVEKYNSRIPELVERLYRCAEREAQHADLILGTVHKSKGLEFATVVITDDFAKVPCAAHNLPRLSSCSGGDILEDEWNLLYVAVTRGQELSGHHQEHHQHPHTGWGESIDQWRLLREDVS</sequence>
<dbReference type="GO" id="GO:0000724">
    <property type="term" value="P:double-strand break repair via homologous recombination"/>
    <property type="evidence" value="ECO:0007669"/>
    <property type="project" value="TreeGrafter"/>
</dbReference>
<dbReference type="InterPro" id="IPR014017">
    <property type="entry name" value="DNA_helicase_UvrD-like_C"/>
</dbReference>
<protein>
    <recommendedName>
        <fullName evidence="5">UvrD-like helicase C-terminal domain-containing protein</fullName>
    </recommendedName>
</protein>